<proteinExistence type="predicted"/>
<feature type="domain" description="HMA" evidence="3">
    <location>
        <begin position="7"/>
        <end position="70"/>
    </location>
</feature>
<dbReference type="EMBL" id="OZ019894">
    <property type="protein sequence ID" value="CAK9215715.1"/>
    <property type="molecule type" value="Genomic_DNA"/>
</dbReference>
<dbReference type="Pfam" id="PF00403">
    <property type="entry name" value="HMA"/>
    <property type="match status" value="1"/>
</dbReference>
<dbReference type="SUPFAM" id="SSF55008">
    <property type="entry name" value="HMA, heavy metal-associated domain"/>
    <property type="match status" value="1"/>
</dbReference>
<dbReference type="PANTHER" id="PTHR22814:SF287">
    <property type="entry name" value="COPPER TRANSPORT PROTEIN ATX1"/>
    <property type="match status" value="1"/>
</dbReference>
<sequence length="150" mass="17428">MLATATLEEVVVLVVMHCEGCAEVVRRAVRKISGVLSYTVDFPGQKVTLVGNLNKDEVLRRIRRTGKRATIEPKKEEPKKEEAAKPAEEAKPEEKKEEAKPEEPKKEEPKVEEPKKEEEKPKVEDKPKEIPWTPRFVTYPDYTLYYRYLY</sequence>
<evidence type="ECO:0000256" key="2">
    <source>
        <dbReference type="SAM" id="MobiDB-lite"/>
    </source>
</evidence>
<dbReference type="CDD" id="cd00371">
    <property type="entry name" value="HMA"/>
    <property type="match status" value="1"/>
</dbReference>
<accession>A0ABP0U993</accession>
<keyword evidence="1" id="KW-0479">Metal-binding</keyword>
<keyword evidence="5" id="KW-1185">Reference proteome</keyword>
<feature type="compositionally biased region" description="Basic and acidic residues" evidence="2">
    <location>
        <begin position="69"/>
        <end position="129"/>
    </location>
</feature>
<feature type="region of interest" description="Disordered" evidence="2">
    <location>
        <begin position="64"/>
        <end position="134"/>
    </location>
</feature>
<dbReference type="PROSITE" id="PS01047">
    <property type="entry name" value="HMA_1"/>
    <property type="match status" value="1"/>
</dbReference>
<dbReference type="InterPro" id="IPR017969">
    <property type="entry name" value="Heavy-metal-associated_CS"/>
</dbReference>
<dbReference type="InterPro" id="IPR036163">
    <property type="entry name" value="HMA_dom_sf"/>
</dbReference>
<evidence type="ECO:0000313" key="4">
    <source>
        <dbReference type="EMBL" id="CAK9215715.1"/>
    </source>
</evidence>
<reference evidence="4" key="1">
    <citation type="submission" date="2024-02" db="EMBL/GenBank/DDBJ databases">
        <authorList>
            <consortium name="ELIXIR-Norway"/>
            <consortium name="Elixir Norway"/>
        </authorList>
    </citation>
    <scope>NUCLEOTIDE SEQUENCE</scope>
</reference>
<dbReference type="PANTHER" id="PTHR22814">
    <property type="entry name" value="COPPER TRANSPORT PROTEIN ATOX1-RELATED"/>
    <property type="match status" value="1"/>
</dbReference>
<gene>
    <name evidence="4" type="ORF">CSSPTR1EN2_LOCUS12870</name>
</gene>
<evidence type="ECO:0000313" key="5">
    <source>
        <dbReference type="Proteomes" id="UP001497512"/>
    </source>
</evidence>
<name>A0ABP0U993_9BRYO</name>
<dbReference type="Gene3D" id="3.30.70.100">
    <property type="match status" value="1"/>
</dbReference>
<protein>
    <recommendedName>
        <fullName evidence="3">HMA domain-containing protein</fullName>
    </recommendedName>
</protein>
<dbReference type="PROSITE" id="PS50846">
    <property type="entry name" value="HMA_2"/>
    <property type="match status" value="1"/>
</dbReference>
<dbReference type="InterPro" id="IPR006121">
    <property type="entry name" value="HMA_dom"/>
</dbReference>
<evidence type="ECO:0000259" key="3">
    <source>
        <dbReference type="PROSITE" id="PS50846"/>
    </source>
</evidence>
<evidence type="ECO:0000256" key="1">
    <source>
        <dbReference type="ARBA" id="ARBA00022723"/>
    </source>
</evidence>
<organism evidence="4 5">
    <name type="scientific">Sphagnum troendelagicum</name>
    <dbReference type="NCBI Taxonomy" id="128251"/>
    <lineage>
        <taxon>Eukaryota</taxon>
        <taxon>Viridiplantae</taxon>
        <taxon>Streptophyta</taxon>
        <taxon>Embryophyta</taxon>
        <taxon>Bryophyta</taxon>
        <taxon>Sphagnophytina</taxon>
        <taxon>Sphagnopsida</taxon>
        <taxon>Sphagnales</taxon>
        <taxon>Sphagnaceae</taxon>
        <taxon>Sphagnum</taxon>
    </lineage>
</organism>
<dbReference type="Proteomes" id="UP001497512">
    <property type="component" value="Chromosome 2"/>
</dbReference>